<dbReference type="EMBL" id="JADIMA010000002">
    <property type="protein sequence ID" value="MBO8472042.1"/>
    <property type="molecule type" value="Genomic_DNA"/>
</dbReference>
<dbReference type="GO" id="GO:0005829">
    <property type="term" value="C:cytosol"/>
    <property type="evidence" value="ECO:0007669"/>
    <property type="project" value="TreeGrafter"/>
</dbReference>
<sequence>MNIEDLVIPLNGLAPGKHHFGKKLGKEFFAEFDEDAVLDASADVSIDIVKSGTSSLAVTCSVHGELGVPCDRCLERVAFPIDFDRKFTVKFSADESQAREEEDVMILPENEGNLDMKQYVYDYSMLCLPLRRVHDEGGCDAEMVRILEESREPESKAESPFAVLKGLYGDENEI</sequence>
<name>A0A9D9IFT9_9BACT</name>
<dbReference type="GO" id="GO:0042254">
    <property type="term" value="P:ribosome biogenesis"/>
    <property type="evidence" value="ECO:0007669"/>
    <property type="project" value="UniProtKB-KW"/>
</dbReference>
<dbReference type="Pfam" id="PF02620">
    <property type="entry name" value="YceD"/>
    <property type="match status" value="1"/>
</dbReference>
<evidence type="ECO:0000313" key="6">
    <source>
        <dbReference type="EMBL" id="MBO8472042.1"/>
    </source>
</evidence>
<dbReference type="InterPro" id="IPR003772">
    <property type="entry name" value="YceD"/>
</dbReference>
<dbReference type="Proteomes" id="UP000823604">
    <property type="component" value="Unassembled WGS sequence"/>
</dbReference>
<organism evidence="6 7">
    <name type="scientific">Candidatus Merdivivens pullicola</name>
    <dbReference type="NCBI Taxonomy" id="2840872"/>
    <lineage>
        <taxon>Bacteria</taxon>
        <taxon>Pseudomonadati</taxon>
        <taxon>Bacteroidota</taxon>
        <taxon>Bacteroidia</taxon>
        <taxon>Bacteroidales</taxon>
        <taxon>Muribaculaceae</taxon>
        <taxon>Muribaculaceae incertae sedis</taxon>
        <taxon>Candidatus Merdivivens</taxon>
    </lineage>
</organism>
<comment type="similarity">
    <text evidence="2">Belongs to the DUF177 domain family.</text>
</comment>
<dbReference type="InterPro" id="IPR039255">
    <property type="entry name" value="YceD_bac"/>
</dbReference>
<reference evidence="6" key="1">
    <citation type="submission" date="2020-10" db="EMBL/GenBank/DDBJ databases">
        <authorList>
            <person name="Gilroy R."/>
        </authorList>
    </citation>
    <scope>NUCLEOTIDE SEQUENCE</scope>
    <source>
        <strain evidence="6">B1-8020</strain>
    </source>
</reference>
<evidence type="ECO:0000256" key="5">
    <source>
        <dbReference type="ARBA" id="ARBA00031841"/>
    </source>
</evidence>
<evidence type="ECO:0000256" key="1">
    <source>
        <dbReference type="ARBA" id="ARBA00002868"/>
    </source>
</evidence>
<comment type="caution">
    <text evidence="6">The sequence shown here is derived from an EMBL/GenBank/DDBJ whole genome shotgun (WGS) entry which is preliminary data.</text>
</comment>
<keyword evidence="4" id="KW-0690">Ribosome biogenesis</keyword>
<dbReference type="PANTHER" id="PTHR38099:SF1">
    <property type="entry name" value="LARGE RIBOSOMAL RNA SUBUNIT ACCUMULATION PROTEIN YCED"/>
    <property type="match status" value="1"/>
</dbReference>
<comment type="function">
    <text evidence="1">Plays a role in synthesis, processing and/or stability of 23S rRNA.</text>
</comment>
<proteinExistence type="inferred from homology"/>
<evidence type="ECO:0000313" key="7">
    <source>
        <dbReference type="Proteomes" id="UP000823604"/>
    </source>
</evidence>
<evidence type="ECO:0000256" key="4">
    <source>
        <dbReference type="ARBA" id="ARBA00022517"/>
    </source>
</evidence>
<gene>
    <name evidence="6" type="ORF">IAB81_00215</name>
</gene>
<dbReference type="PANTHER" id="PTHR38099">
    <property type="entry name" value="LARGE RIBOSOMAL RNA SUBUNIT ACCUMULATION PROTEIN YCED"/>
    <property type="match status" value="1"/>
</dbReference>
<evidence type="ECO:0000256" key="2">
    <source>
        <dbReference type="ARBA" id="ARBA00010740"/>
    </source>
</evidence>
<dbReference type="AlphaFoldDB" id="A0A9D9IFT9"/>
<reference evidence="6" key="2">
    <citation type="journal article" date="2021" name="PeerJ">
        <title>Extensive microbial diversity within the chicken gut microbiome revealed by metagenomics and culture.</title>
        <authorList>
            <person name="Gilroy R."/>
            <person name="Ravi A."/>
            <person name="Getino M."/>
            <person name="Pursley I."/>
            <person name="Horton D.L."/>
            <person name="Alikhan N.F."/>
            <person name="Baker D."/>
            <person name="Gharbi K."/>
            <person name="Hall N."/>
            <person name="Watson M."/>
            <person name="Adriaenssens E.M."/>
            <person name="Foster-Nyarko E."/>
            <person name="Jarju S."/>
            <person name="Secka A."/>
            <person name="Antonio M."/>
            <person name="Oren A."/>
            <person name="Chaudhuri R.R."/>
            <person name="La Ragione R."/>
            <person name="Hildebrand F."/>
            <person name="Pallen M.J."/>
        </authorList>
    </citation>
    <scope>NUCLEOTIDE SEQUENCE</scope>
    <source>
        <strain evidence="6">B1-8020</strain>
    </source>
</reference>
<accession>A0A9D9IFT9</accession>
<protein>
    <recommendedName>
        <fullName evidence="3">Large ribosomal RNA subunit accumulation protein YceD</fullName>
    </recommendedName>
    <alternativeName>
        <fullName evidence="5">23S rRNA accumulation protein YceD</fullName>
    </alternativeName>
</protein>
<evidence type="ECO:0000256" key="3">
    <source>
        <dbReference type="ARBA" id="ARBA00015716"/>
    </source>
</evidence>